<dbReference type="Pfam" id="PF07157">
    <property type="entry name" value="DNA_circ_N"/>
    <property type="match status" value="1"/>
</dbReference>
<sequence length="439" mass="47915">MADAINEIASALGVDLLMPASFRGVEFDCLFTRDTLAKDTVSYAYPYRDGEEVEDQGLKAVNFRLQALFWGNRYQTQLKAFLNALKTAGTGELVHPVYGSVPDVQFLEAGVFHEVEPVNAVTVDLVFVESGKPDALFATTHYEADGDSIFDSAVSWFGDAMDTLRDIQQDIARVTNIIASAEYVVNALANEVQSTIGSALNYLDYPTAFISDLKHLTGAFTDRLSLSEASRLSDWNALTGLKDTMLTLPAQRTTAQQTMSSGSVFASTLRRASVMPQSDTEMINQAIRLVAVSEMTDTTSDIFVNETASPTLSSTDIERITGDVRTLIVEAIAAQRASVSARMATAVREQAGTPDTRQDQAIIAALQESAGHLQEQARGLILALPPLVQRQVTRRCNLPLLAFEWYGDASRATQLARLNPSLRQSNNLNPGDVLYAWAR</sequence>
<feature type="domain" description="DNA circulation N-terminal" evidence="1">
    <location>
        <begin position="18"/>
        <end position="101"/>
    </location>
</feature>
<dbReference type="Proteomes" id="UP000033924">
    <property type="component" value="Unassembled WGS sequence"/>
</dbReference>
<reference evidence="2 3" key="1">
    <citation type="submission" date="2015-01" db="EMBL/GenBank/DDBJ databases">
        <title>Erwinia tracheiphila.</title>
        <authorList>
            <person name="Shapiro L.R."/>
        </authorList>
    </citation>
    <scope>NUCLEOTIDE SEQUENCE [LARGE SCALE GENOMIC DNA]</scope>
    <source>
        <strain evidence="2 3">BuffGH</strain>
    </source>
</reference>
<dbReference type="PATRIC" id="fig|65700.7.peg.5774"/>
<gene>
    <name evidence="2" type="ORF">SY86_23210</name>
</gene>
<dbReference type="EMBL" id="JXNU01000003">
    <property type="protein sequence ID" value="KKF37644.1"/>
    <property type="molecule type" value="Genomic_DNA"/>
</dbReference>
<evidence type="ECO:0000259" key="1">
    <source>
        <dbReference type="Pfam" id="PF07157"/>
    </source>
</evidence>
<proteinExistence type="predicted"/>
<accession>A0A0M2KFE0</accession>
<evidence type="ECO:0000313" key="2">
    <source>
        <dbReference type="EMBL" id="KKF37644.1"/>
    </source>
</evidence>
<dbReference type="RefSeq" id="WP_016192708.1">
    <property type="nucleotide sequence ID" value="NZ_CP089932.1"/>
</dbReference>
<dbReference type="STRING" id="65700.SY86_23210"/>
<comment type="caution">
    <text evidence="2">The sequence shown here is derived from an EMBL/GenBank/DDBJ whole genome shotgun (WGS) entry which is preliminary data.</text>
</comment>
<dbReference type="AlphaFoldDB" id="A0A0M2KFE0"/>
<evidence type="ECO:0000313" key="3">
    <source>
        <dbReference type="Proteomes" id="UP000033924"/>
    </source>
</evidence>
<name>A0A0M2KFE0_9GAMM</name>
<organism evidence="2 3">
    <name type="scientific">Erwinia tracheiphila</name>
    <dbReference type="NCBI Taxonomy" id="65700"/>
    <lineage>
        <taxon>Bacteria</taxon>
        <taxon>Pseudomonadati</taxon>
        <taxon>Pseudomonadota</taxon>
        <taxon>Gammaproteobacteria</taxon>
        <taxon>Enterobacterales</taxon>
        <taxon>Erwiniaceae</taxon>
        <taxon>Erwinia</taxon>
    </lineage>
</organism>
<keyword evidence="3" id="KW-1185">Reference proteome</keyword>
<dbReference type="InterPro" id="IPR009826">
    <property type="entry name" value="DNA_circ_N"/>
</dbReference>
<protein>
    <submittedName>
        <fullName evidence="2">DNA circulation protein</fullName>
    </submittedName>
</protein>